<dbReference type="RefSeq" id="WP_058978239.1">
    <property type="nucleotide sequence ID" value="NZ_BCMS01000001.1"/>
</dbReference>
<evidence type="ECO:0008006" key="4">
    <source>
        <dbReference type="Google" id="ProtNLM"/>
    </source>
</evidence>
<dbReference type="Pfam" id="PF10722">
    <property type="entry name" value="YbjN"/>
    <property type="match status" value="1"/>
</dbReference>
<evidence type="ECO:0000313" key="2">
    <source>
        <dbReference type="EMBL" id="GAQ22878.1"/>
    </source>
</evidence>
<feature type="signal peptide" evidence="1">
    <location>
        <begin position="1"/>
        <end position="20"/>
    </location>
</feature>
<evidence type="ECO:0000313" key="3">
    <source>
        <dbReference type="Proteomes" id="UP000056209"/>
    </source>
</evidence>
<accession>A0A100HLE2</accession>
<protein>
    <recommendedName>
        <fullName evidence="4">YbjN domain-containing protein</fullName>
    </recommendedName>
</protein>
<proteinExistence type="predicted"/>
<sequence length="161" mass="17148">MTRTLLAATLLLSLAAPAVAGGAAAPVTQVQPGTPAAVMAALKAAGYRVTMEPAQADRDPTMTFTSGGHEVQVWLSGCKNGVCSRATASTSWDYSDAEDLDLDVVNEWNSNYYTQAYAYEGSYYLDSTLAIRGGFTQATLKAWITDYLDDVSAFEDELPGE</sequence>
<gene>
    <name evidence="2" type="ORF">DEIGR_102905</name>
</gene>
<dbReference type="EMBL" id="BCMS01000001">
    <property type="protein sequence ID" value="GAQ22878.1"/>
    <property type="molecule type" value="Genomic_DNA"/>
</dbReference>
<keyword evidence="3" id="KW-1185">Reference proteome</keyword>
<dbReference type="OrthoDB" id="69924at2"/>
<reference evidence="3" key="1">
    <citation type="submission" date="2015-11" db="EMBL/GenBank/DDBJ databases">
        <title>Draft Genome Sequence of the Radioresistant Bacterium Deinococcus grandis, Isolated from Freshwater Fish in Japan.</title>
        <authorList>
            <person name="Satoh K."/>
            <person name="Onodera T."/>
            <person name="Omoso K."/>
            <person name="Takeda-Yano K."/>
            <person name="Katayama T."/>
            <person name="Oono Y."/>
            <person name="Narumi I."/>
        </authorList>
    </citation>
    <scope>NUCLEOTIDE SEQUENCE [LARGE SCALE GENOMIC DNA]</scope>
    <source>
        <strain evidence="3">ATCC 43672</strain>
    </source>
</reference>
<feature type="chain" id="PRO_5007086629" description="YbjN domain-containing protein" evidence="1">
    <location>
        <begin position="21"/>
        <end position="161"/>
    </location>
</feature>
<organism evidence="2 3">
    <name type="scientific">Deinococcus grandis</name>
    <dbReference type="NCBI Taxonomy" id="57498"/>
    <lineage>
        <taxon>Bacteria</taxon>
        <taxon>Thermotogati</taxon>
        <taxon>Deinococcota</taxon>
        <taxon>Deinococci</taxon>
        <taxon>Deinococcales</taxon>
        <taxon>Deinococcaceae</taxon>
        <taxon>Deinococcus</taxon>
    </lineage>
</organism>
<dbReference type="InterPro" id="IPR019660">
    <property type="entry name" value="Put_sensory_transdc_reg_YbjN"/>
</dbReference>
<comment type="caution">
    <text evidence="2">The sequence shown here is derived from an EMBL/GenBank/DDBJ whole genome shotgun (WGS) entry which is preliminary data.</text>
</comment>
<keyword evidence="1" id="KW-0732">Signal</keyword>
<dbReference type="Proteomes" id="UP000056209">
    <property type="component" value="Unassembled WGS sequence"/>
</dbReference>
<evidence type="ECO:0000256" key="1">
    <source>
        <dbReference type="SAM" id="SignalP"/>
    </source>
</evidence>
<name>A0A100HLE2_9DEIO</name>
<dbReference type="AlphaFoldDB" id="A0A100HLE2"/>